<proteinExistence type="predicted"/>
<evidence type="ECO:0000313" key="2">
    <source>
        <dbReference type="EMBL" id="SEW24414.1"/>
    </source>
</evidence>
<name>A0A1I0QBJ7_9EURY</name>
<dbReference type="AlphaFoldDB" id="A0A1I0QBJ7"/>
<organism evidence="2 3">
    <name type="scientific">Natrinema salifodinae</name>
    <dbReference type="NCBI Taxonomy" id="1202768"/>
    <lineage>
        <taxon>Archaea</taxon>
        <taxon>Methanobacteriati</taxon>
        <taxon>Methanobacteriota</taxon>
        <taxon>Stenosarchaea group</taxon>
        <taxon>Halobacteria</taxon>
        <taxon>Halobacteriales</taxon>
        <taxon>Natrialbaceae</taxon>
        <taxon>Natrinema</taxon>
    </lineage>
</organism>
<dbReference type="RefSeq" id="WP_049990024.1">
    <property type="nucleotide sequence ID" value="NZ_FOIS01000004.1"/>
</dbReference>
<feature type="region of interest" description="Disordered" evidence="1">
    <location>
        <begin position="20"/>
        <end position="59"/>
    </location>
</feature>
<keyword evidence="3" id="KW-1185">Reference proteome</keyword>
<feature type="compositionally biased region" description="Basic and acidic residues" evidence="1">
    <location>
        <begin position="38"/>
        <end position="59"/>
    </location>
</feature>
<dbReference type="OrthoDB" id="263418at2157"/>
<sequence>MIRTLISRLREWIAVDDPDERIEGSGEPIVSPQHRRSRDAERELARLSDHTDENRYEDP</sequence>
<accession>A0A1I0QBJ7</accession>
<dbReference type="Proteomes" id="UP000183275">
    <property type="component" value="Unassembled WGS sequence"/>
</dbReference>
<reference evidence="3" key="1">
    <citation type="submission" date="2016-10" db="EMBL/GenBank/DDBJ databases">
        <authorList>
            <person name="Varghese N."/>
        </authorList>
    </citation>
    <scope>NUCLEOTIDE SEQUENCE [LARGE SCALE GENOMIC DNA]</scope>
    <source>
        <strain evidence="3">CGMCC 1.12284</strain>
    </source>
</reference>
<evidence type="ECO:0000313" key="3">
    <source>
        <dbReference type="Proteomes" id="UP000183275"/>
    </source>
</evidence>
<evidence type="ECO:0000256" key="1">
    <source>
        <dbReference type="SAM" id="MobiDB-lite"/>
    </source>
</evidence>
<dbReference type="EMBL" id="FOIS01000004">
    <property type="protein sequence ID" value="SEW24414.1"/>
    <property type="molecule type" value="Genomic_DNA"/>
</dbReference>
<protein>
    <submittedName>
        <fullName evidence="2">Uncharacterized protein</fullName>
    </submittedName>
</protein>
<dbReference type="STRING" id="1202768.SAMN05216285_3347"/>
<gene>
    <name evidence="2" type="ORF">SAMN05216285_3347</name>
</gene>